<dbReference type="Proteomes" id="UP000065151">
    <property type="component" value="Chromosome"/>
</dbReference>
<dbReference type="EMBL" id="CP013747">
    <property type="protein sequence ID" value="ALV42024.1"/>
    <property type="molecule type" value="Genomic_DNA"/>
</dbReference>
<dbReference type="InterPro" id="IPR011611">
    <property type="entry name" value="PfkB_dom"/>
</dbReference>
<evidence type="ECO:0000256" key="3">
    <source>
        <dbReference type="ARBA" id="ARBA00022777"/>
    </source>
</evidence>
<evidence type="ECO:0000313" key="6">
    <source>
        <dbReference type="EMBL" id="ALV42024.1"/>
    </source>
</evidence>
<dbReference type="PROSITE" id="PS00584">
    <property type="entry name" value="PFKB_KINASES_2"/>
    <property type="match status" value="1"/>
</dbReference>
<dbReference type="GO" id="GO:0016301">
    <property type="term" value="F:kinase activity"/>
    <property type="evidence" value="ECO:0007669"/>
    <property type="project" value="UniProtKB-KW"/>
</dbReference>
<sequence length="308" mass="31798">MTDGITIIGNTNIDVVVADTRDLPEPGTERVVSSVSLRLGGSAGNFAVRCAGLDFPTTLVSRVGDDTSVMVLEAELRLPSLQARLLRTAGEPSGITIAVEAPGRDRAFISSLGAMASMTPDDITEDMLSSRYVALAGYFLLPGMRGPASAELFGRAGLSGARTVLDTGWPPEGWTPATRQEVLSALALVDIFLPNDDELHGLMDDGNTERAARRLSVTTNTLVAVKMGARGAGLASPDGGWSAQPAARVDVVDSTGAGDGFNAAFLVSAARGAVWPDALASGVGYATEMVATAPERRAAVVLPTATLS</sequence>
<dbReference type="InterPro" id="IPR029056">
    <property type="entry name" value="Ribokinase-like"/>
</dbReference>
<protein>
    <recommendedName>
        <fullName evidence="5">Carbohydrate kinase PfkB domain-containing protein</fullName>
    </recommendedName>
</protein>
<dbReference type="GO" id="GO:0005829">
    <property type="term" value="C:cytosol"/>
    <property type="evidence" value="ECO:0007669"/>
    <property type="project" value="TreeGrafter"/>
</dbReference>
<evidence type="ECO:0000313" key="7">
    <source>
        <dbReference type="Proteomes" id="UP000065151"/>
    </source>
</evidence>
<keyword evidence="2 4" id="KW-0808">Transferase</keyword>
<dbReference type="PRINTS" id="PR00990">
    <property type="entry name" value="RIBOKINASE"/>
</dbReference>
<dbReference type="GO" id="GO:0006796">
    <property type="term" value="P:phosphate-containing compound metabolic process"/>
    <property type="evidence" value="ECO:0007669"/>
    <property type="project" value="UniProtKB-ARBA"/>
</dbReference>
<dbReference type="PANTHER" id="PTHR10584:SF166">
    <property type="entry name" value="RIBOKINASE"/>
    <property type="match status" value="1"/>
</dbReference>
<dbReference type="RefSeq" id="WP_058931148.1">
    <property type="nucleotide sequence ID" value="NZ_CP013747.1"/>
</dbReference>
<dbReference type="AlphaFoldDB" id="A0A0U3PI37"/>
<dbReference type="SUPFAM" id="SSF53613">
    <property type="entry name" value="Ribokinase-like"/>
    <property type="match status" value="1"/>
</dbReference>
<dbReference type="InterPro" id="IPR002173">
    <property type="entry name" value="Carboh/pur_kinase_PfkB_CS"/>
</dbReference>
<proteinExistence type="inferred from homology"/>
<dbReference type="Gene3D" id="3.40.1190.20">
    <property type="match status" value="1"/>
</dbReference>
<evidence type="ECO:0000256" key="1">
    <source>
        <dbReference type="ARBA" id="ARBA00010688"/>
    </source>
</evidence>
<organism evidence="6">
    <name type="scientific">Pseudarthrobacter sulfonivorans</name>
    <dbReference type="NCBI Taxonomy" id="121292"/>
    <lineage>
        <taxon>Bacteria</taxon>
        <taxon>Bacillati</taxon>
        <taxon>Actinomycetota</taxon>
        <taxon>Actinomycetes</taxon>
        <taxon>Micrococcales</taxon>
        <taxon>Micrococcaceae</taxon>
        <taxon>Pseudarthrobacter</taxon>
    </lineage>
</organism>
<name>A0A0U3PI37_9MICC</name>
<dbReference type="STRING" id="121292.AU252_13355"/>
<comment type="similarity">
    <text evidence="1 4">Belongs to the carbohydrate kinase PfkB family.</text>
</comment>
<dbReference type="KEGG" id="psul:AU252_13355"/>
<evidence type="ECO:0000256" key="4">
    <source>
        <dbReference type="RuleBase" id="RU003704"/>
    </source>
</evidence>
<dbReference type="InterPro" id="IPR002139">
    <property type="entry name" value="Ribo/fructo_kinase"/>
</dbReference>
<accession>A0A0U3PI37</accession>
<evidence type="ECO:0000259" key="5">
    <source>
        <dbReference type="Pfam" id="PF00294"/>
    </source>
</evidence>
<dbReference type="PANTHER" id="PTHR10584">
    <property type="entry name" value="SUGAR KINASE"/>
    <property type="match status" value="1"/>
</dbReference>
<reference evidence="6 7" key="1">
    <citation type="submission" date="2015-12" db="EMBL/GenBank/DDBJ databases">
        <authorList>
            <person name="Shamseldin A."/>
            <person name="Moawad H."/>
            <person name="Abd El-Rahim W.M."/>
            <person name="Sadowsky M.J."/>
        </authorList>
    </citation>
    <scope>NUCLEOTIDE SEQUENCE [LARGE SCALE GENOMIC DNA]</scope>
    <source>
        <strain evidence="6 7">Ar51</strain>
    </source>
</reference>
<keyword evidence="3 4" id="KW-0418">Kinase</keyword>
<gene>
    <name evidence="6" type="ORF">AU252_13355</name>
</gene>
<evidence type="ECO:0000256" key="2">
    <source>
        <dbReference type="ARBA" id="ARBA00022679"/>
    </source>
</evidence>
<dbReference type="Pfam" id="PF00294">
    <property type="entry name" value="PfkB"/>
    <property type="match status" value="1"/>
</dbReference>
<feature type="domain" description="Carbohydrate kinase PfkB" evidence="5">
    <location>
        <begin position="5"/>
        <end position="290"/>
    </location>
</feature>